<keyword evidence="1" id="KW-0732">Signal</keyword>
<organism evidence="2 3">
    <name type="scientific">Spirosoma liriopis</name>
    <dbReference type="NCBI Taxonomy" id="2937440"/>
    <lineage>
        <taxon>Bacteria</taxon>
        <taxon>Pseudomonadati</taxon>
        <taxon>Bacteroidota</taxon>
        <taxon>Cytophagia</taxon>
        <taxon>Cytophagales</taxon>
        <taxon>Cytophagaceae</taxon>
        <taxon>Spirosoma</taxon>
    </lineage>
</organism>
<reference evidence="2 3" key="1">
    <citation type="submission" date="2022-04" db="EMBL/GenBank/DDBJ databases">
        <title>Spirosoma sp. strain RP8 genome sequencing and assembly.</title>
        <authorList>
            <person name="Jung Y."/>
        </authorList>
    </citation>
    <scope>NUCLEOTIDE SEQUENCE [LARGE SCALE GENOMIC DNA]</scope>
    <source>
        <strain evidence="2 3">RP8</strain>
    </source>
</reference>
<evidence type="ECO:0000313" key="2">
    <source>
        <dbReference type="EMBL" id="MCK8494675.1"/>
    </source>
</evidence>
<comment type="caution">
    <text evidence="2">The sequence shown here is derived from an EMBL/GenBank/DDBJ whole genome shotgun (WGS) entry which is preliminary data.</text>
</comment>
<evidence type="ECO:0008006" key="4">
    <source>
        <dbReference type="Google" id="ProtNLM"/>
    </source>
</evidence>
<sequence length="168" mass="18834">MNRLSMFNWRSILYGLLLMIASFATDNSAVTARTHTDNHSASFVGVRWQLASFTLDQSTDMNGDSKPDTDLTQFLRPCDLDNGLVFEPTGKLTEDIGTLDCIHQKATINKPSRGWSYDGETKILRLIGEDKSVSEWTVLESLPKSLKVKVVITEEGQPLTATMIWEHL</sequence>
<gene>
    <name evidence="2" type="ORF">M0L20_22595</name>
</gene>
<protein>
    <recommendedName>
        <fullName evidence="4">Lipocalin-like domain-containing protein</fullName>
    </recommendedName>
</protein>
<evidence type="ECO:0000256" key="1">
    <source>
        <dbReference type="SAM" id="SignalP"/>
    </source>
</evidence>
<proteinExistence type="predicted"/>
<dbReference type="Proteomes" id="UP001202180">
    <property type="component" value="Unassembled WGS sequence"/>
</dbReference>
<feature type="signal peptide" evidence="1">
    <location>
        <begin position="1"/>
        <end position="24"/>
    </location>
</feature>
<accession>A0ABT0HT31</accession>
<dbReference type="EMBL" id="JALPRF010000004">
    <property type="protein sequence ID" value="MCK8494675.1"/>
    <property type="molecule type" value="Genomic_DNA"/>
</dbReference>
<dbReference type="RefSeq" id="WP_248479242.1">
    <property type="nucleotide sequence ID" value="NZ_JALPRF010000004.1"/>
</dbReference>
<evidence type="ECO:0000313" key="3">
    <source>
        <dbReference type="Proteomes" id="UP001202180"/>
    </source>
</evidence>
<feature type="chain" id="PRO_5046231060" description="Lipocalin-like domain-containing protein" evidence="1">
    <location>
        <begin position="25"/>
        <end position="168"/>
    </location>
</feature>
<name>A0ABT0HT31_9BACT</name>
<keyword evidence="3" id="KW-1185">Reference proteome</keyword>